<dbReference type="InterPro" id="IPR036926">
    <property type="entry name" value="Thymidate_synth/dCMP_Mease_sf"/>
</dbReference>
<sequence>MSTQVTTTSSSLSEGWAKTVRSLLGCPKRKAFHTVTVMTDPTSEDPDLRAGLDRLLARHHMQPVVEVANTVFPQALAETSTDAYHLGRRYRAIYPRLRQLDRDNVSGTYFGRLVQYPASRGSVDQFAEVVARMKVQRAAGAAGVRKGVMGAAYETTLHEPGDAVAYLATQVPGTDHRYRGFPCLTGLSFQLIDDQVHLLAQYRYEYLFAKGYGNYLGLSQMMTFVADEVGVLPGQLTVVTGRAHVDLTAKHIGPLIDGFVLDV</sequence>
<dbReference type="Gene3D" id="3.30.572.10">
    <property type="entry name" value="Thymidylate synthase/dCMP hydroxymethylase domain"/>
    <property type="match status" value="1"/>
</dbReference>
<organism evidence="1 2">
    <name type="scientific">Humibacillus xanthopallidus</name>
    <dbReference type="NCBI Taxonomy" id="412689"/>
    <lineage>
        <taxon>Bacteria</taxon>
        <taxon>Bacillati</taxon>
        <taxon>Actinomycetota</taxon>
        <taxon>Actinomycetes</taxon>
        <taxon>Micrococcales</taxon>
        <taxon>Intrasporangiaceae</taxon>
        <taxon>Humibacillus</taxon>
    </lineage>
</organism>
<evidence type="ECO:0000313" key="2">
    <source>
        <dbReference type="Proteomes" id="UP000316747"/>
    </source>
</evidence>
<keyword evidence="2" id="KW-1185">Reference proteome</keyword>
<evidence type="ECO:0000313" key="1">
    <source>
        <dbReference type="EMBL" id="TQM57850.1"/>
    </source>
</evidence>
<name>A0A543HHP4_9MICO</name>
<dbReference type="Proteomes" id="UP000316747">
    <property type="component" value="Unassembled WGS sequence"/>
</dbReference>
<reference evidence="1 2" key="1">
    <citation type="submission" date="2019-06" db="EMBL/GenBank/DDBJ databases">
        <title>Genome sequencing of plant associated microbes to promote plant fitness in Sorghum bicolor and Oryza sativa.</title>
        <authorList>
            <person name="Coleman-Derr D."/>
        </authorList>
    </citation>
    <scope>NUCLEOTIDE SEQUENCE [LARGE SCALE GENOMIC DNA]</scope>
    <source>
        <strain evidence="1 2">KV-663</strain>
    </source>
</reference>
<evidence type="ECO:0008006" key="3">
    <source>
        <dbReference type="Google" id="ProtNLM"/>
    </source>
</evidence>
<gene>
    <name evidence="1" type="ORF">FBY41_3186</name>
</gene>
<dbReference type="AlphaFoldDB" id="A0A543HHP4"/>
<dbReference type="SUPFAM" id="SSF55831">
    <property type="entry name" value="Thymidylate synthase/dCMP hydroxymethylase"/>
    <property type="match status" value="1"/>
</dbReference>
<dbReference type="EMBL" id="VFPM01000003">
    <property type="protein sequence ID" value="TQM57850.1"/>
    <property type="molecule type" value="Genomic_DNA"/>
</dbReference>
<protein>
    <recommendedName>
        <fullName evidence="3">Thymidylate synthase</fullName>
    </recommendedName>
</protein>
<dbReference type="RefSeq" id="WP_141845260.1">
    <property type="nucleotide sequence ID" value="NZ_VFPM01000003.1"/>
</dbReference>
<dbReference type="OrthoDB" id="2111297at2"/>
<proteinExistence type="predicted"/>
<accession>A0A543HHP4</accession>
<comment type="caution">
    <text evidence="1">The sequence shown here is derived from an EMBL/GenBank/DDBJ whole genome shotgun (WGS) entry which is preliminary data.</text>
</comment>